<organism evidence="1 2">
    <name type="scientific">Natrinema salsiterrestre</name>
    <dbReference type="NCBI Taxonomy" id="2950540"/>
    <lineage>
        <taxon>Archaea</taxon>
        <taxon>Methanobacteriati</taxon>
        <taxon>Methanobacteriota</taxon>
        <taxon>Stenosarchaea group</taxon>
        <taxon>Halobacteria</taxon>
        <taxon>Halobacteriales</taxon>
        <taxon>Natrialbaceae</taxon>
        <taxon>Natrinema</taxon>
    </lineage>
</organism>
<accession>A0A9Q4L643</accession>
<protein>
    <submittedName>
        <fullName evidence="1">Uncharacterized protein</fullName>
    </submittedName>
</protein>
<dbReference type="EMBL" id="JAMQOT010000003">
    <property type="protein sequence ID" value="MDF9745976.1"/>
    <property type="molecule type" value="Genomic_DNA"/>
</dbReference>
<keyword evidence="2" id="KW-1185">Reference proteome</keyword>
<evidence type="ECO:0000313" key="2">
    <source>
        <dbReference type="Proteomes" id="UP001154061"/>
    </source>
</evidence>
<sequence>MYGEGKTVSRERNNTIANPTTTTLWRTVFGICPEKEIILYAIVTEPVMVMKTIMSPNTRKYISEYEAKKYRPKIPARVINEIVKYGSKPFVLLVRVPFFFKMAHKRRSPVSPKKTTLELNSFRNIVMTLPPIAASDSLLELTEDAAVPSATKYVTALEIAYSTTPPKKS</sequence>
<name>A0A9Q4L643_9EURY</name>
<comment type="caution">
    <text evidence="1">The sequence shown here is derived from an EMBL/GenBank/DDBJ whole genome shotgun (WGS) entry which is preliminary data.</text>
</comment>
<proteinExistence type="predicted"/>
<reference evidence="1" key="1">
    <citation type="submission" date="2022-06" db="EMBL/GenBank/DDBJ databases">
        <title>Natrinema sp. a new haloarchaeum isolate from saline soil.</title>
        <authorList>
            <person name="Strakova D."/>
            <person name="Galisteo C."/>
            <person name="Sanchez-Porro C."/>
            <person name="Ventosa A."/>
        </authorList>
    </citation>
    <scope>NUCLEOTIDE SEQUENCE</scope>
    <source>
        <strain evidence="1">S1CR25-10</strain>
    </source>
</reference>
<evidence type="ECO:0000313" key="1">
    <source>
        <dbReference type="EMBL" id="MDF9745976.1"/>
    </source>
</evidence>
<gene>
    <name evidence="1" type="ORF">NDI89_10320</name>
</gene>
<dbReference type="AlphaFoldDB" id="A0A9Q4L643"/>
<dbReference type="Proteomes" id="UP001154061">
    <property type="component" value="Unassembled WGS sequence"/>
</dbReference>